<dbReference type="AlphaFoldDB" id="A0A0J1D526"/>
<comment type="caution">
    <text evidence="1">The sequence shown here is derived from an EMBL/GenBank/DDBJ whole genome shotgun (WGS) entry which is preliminary data.</text>
</comment>
<evidence type="ECO:0000313" key="1">
    <source>
        <dbReference type="EMBL" id="KLT86903.1"/>
    </source>
</evidence>
<protein>
    <recommendedName>
        <fullName evidence="3">IS4 family transposase</fullName>
    </recommendedName>
</protein>
<gene>
    <name evidence="1" type="ORF">T630_1586</name>
</gene>
<name>A0A0J1D526_ACIBA</name>
<sequence length="56" mass="6659">AIKIKKHGRLSMSLFRYGLDYVQMAIQRLIGFGKKEEFKEILAILRRQNPDRIRVL</sequence>
<proteinExistence type="predicted"/>
<reference evidence="1 2" key="1">
    <citation type="submission" date="2014-07" db="EMBL/GenBank/DDBJ databases">
        <authorList>
            <person name="Harkins D.M."/>
            <person name="Lesho E."/>
            <person name="Waterman P.E."/>
            <person name="Chan A."/>
            <person name="Fouts D.E."/>
        </authorList>
    </citation>
    <scope>NUCLEOTIDE SEQUENCE [LARGE SCALE GENOMIC DNA]</scope>
    <source>
        <strain evidence="1 2">MRSN 3527</strain>
    </source>
</reference>
<dbReference type="Proteomes" id="UP000036122">
    <property type="component" value="Unassembled WGS sequence"/>
</dbReference>
<organism evidence="1 2">
    <name type="scientific">Acinetobacter baumannii MRSN 3527</name>
    <dbReference type="NCBI Taxonomy" id="1409923"/>
    <lineage>
        <taxon>Bacteria</taxon>
        <taxon>Pseudomonadati</taxon>
        <taxon>Pseudomonadota</taxon>
        <taxon>Gammaproteobacteria</taxon>
        <taxon>Moraxellales</taxon>
        <taxon>Moraxellaceae</taxon>
        <taxon>Acinetobacter</taxon>
        <taxon>Acinetobacter calcoaceticus/baumannii complex</taxon>
    </lineage>
</organism>
<evidence type="ECO:0008006" key="3">
    <source>
        <dbReference type="Google" id="ProtNLM"/>
    </source>
</evidence>
<accession>A0A0J1D526</accession>
<feature type="non-terminal residue" evidence="1">
    <location>
        <position position="1"/>
    </location>
</feature>
<dbReference type="EMBL" id="JPHZ01000024">
    <property type="protein sequence ID" value="KLT86903.1"/>
    <property type="molecule type" value="Genomic_DNA"/>
</dbReference>
<evidence type="ECO:0000313" key="2">
    <source>
        <dbReference type="Proteomes" id="UP000036122"/>
    </source>
</evidence>